<dbReference type="KEGG" id="gtt:GUITHDRAFT_117236"/>
<evidence type="ECO:0000313" key="1">
    <source>
        <dbReference type="EMBL" id="EKX36581.1"/>
    </source>
</evidence>
<proteinExistence type="predicted"/>
<reference evidence="3" key="2">
    <citation type="submission" date="2012-11" db="EMBL/GenBank/DDBJ databases">
        <authorList>
            <person name="Kuo A."/>
            <person name="Curtis B.A."/>
            <person name="Tanifuji G."/>
            <person name="Burki F."/>
            <person name="Gruber A."/>
            <person name="Irimia M."/>
            <person name="Maruyama S."/>
            <person name="Arias M.C."/>
            <person name="Ball S.G."/>
            <person name="Gile G.H."/>
            <person name="Hirakawa Y."/>
            <person name="Hopkins J.F."/>
            <person name="Rensing S.A."/>
            <person name="Schmutz J."/>
            <person name="Symeonidi A."/>
            <person name="Elias M."/>
            <person name="Eveleigh R.J."/>
            <person name="Herman E.K."/>
            <person name="Klute M.J."/>
            <person name="Nakayama T."/>
            <person name="Obornik M."/>
            <person name="Reyes-Prieto A."/>
            <person name="Armbrust E.V."/>
            <person name="Aves S.J."/>
            <person name="Beiko R.G."/>
            <person name="Coutinho P."/>
            <person name="Dacks J.B."/>
            <person name="Durnford D.G."/>
            <person name="Fast N.M."/>
            <person name="Green B.R."/>
            <person name="Grisdale C."/>
            <person name="Hempe F."/>
            <person name="Henrissat B."/>
            <person name="Hoppner M.P."/>
            <person name="Ishida K.-I."/>
            <person name="Kim E."/>
            <person name="Koreny L."/>
            <person name="Kroth P.G."/>
            <person name="Liu Y."/>
            <person name="Malik S.-B."/>
            <person name="Maier U.G."/>
            <person name="McRose D."/>
            <person name="Mock T."/>
            <person name="Neilson J.A."/>
            <person name="Onodera N.T."/>
            <person name="Poole A.M."/>
            <person name="Pritham E.J."/>
            <person name="Richards T.A."/>
            <person name="Rocap G."/>
            <person name="Roy S.W."/>
            <person name="Sarai C."/>
            <person name="Schaack S."/>
            <person name="Shirato S."/>
            <person name="Slamovits C.H."/>
            <person name="Spencer D.F."/>
            <person name="Suzuki S."/>
            <person name="Worden A.Z."/>
            <person name="Zauner S."/>
            <person name="Barry K."/>
            <person name="Bell C."/>
            <person name="Bharti A.K."/>
            <person name="Crow J.A."/>
            <person name="Grimwood J."/>
            <person name="Kramer R."/>
            <person name="Lindquist E."/>
            <person name="Lucas S."/>
            <person name="Salamov A."/>
            <person name="McFadden G.I."/>
            <person name="Lane C.E."/>
            <person name="Keeling P.J."/>
            <person name="Gray M.W."/>
            <person name="Grigoriev I.V."/>
            <person name="Archibald J.M."/>
        </authorList>
    </citation>
    <scope>NUCLEOTIDE SEQUENCE</scope>
    <source>
        <strain evidence="3">CCMP2712</strain>
    </source>
</reference>
<keyword evidence="3" id="KW-1185">Reference proteome</keyword>
<reference evidence="1 3" key="1">
    <citation type="journal article" date="2012" name="Nature">
        <title>Algal genomes reveal evolutionary mosaicism and the fate of nucleomorphs.</title>
        <authorList>
            <consortium name="DOE Joint Genome Institute"/>
            <person name="Curtis B.A."/>
            <person name="Tanifuji G."/>
            <person name="Burki F."/>
            <person name="Gruber A."/>
            <person name="Irimia M."/>
            <person name="Maruyama S."/>
            <person name="Arias M.C."/>
            <person name="Ball S.G."/>
            <person name="Gile G.H."/>
            <person name="Hirakawa Y."/>
            <person name="Hopkins J.F."/>
            <person name="Kuo A."/>
            <person name="Rensing S.A."/>
            <person name="Schmutz J."/>
            <person name="Symeonidi A."/>
            <person name="Elias M."/>
            <person name="Eveleigh R.J."/>
            <person name="Herman E.K."/>
            <person name="Klute M.J."/>
            <person name="Nakayama T."/>
            <person name="Obornik M."/>
            <person name="Reyes-Prieto A."/>
            <person name="Armbrust E.V."/>
            <person name="Aves S.J."/>
            <person name="Beiko R.G."/>
            <person name="Coutinho P."/>
            <person name="Dacks J.B."/>
            <person name="Durnford D.G."/>
            <person name="Fast N.M."/>
            <person name="Green B.R."/>
            <person name="Grisdale C.J."/>
            <person name="Hempel F."/>
            <person name="Henrissat B."/>
            <person name="Hoppner M.P."/>
            <person name="Ishida K."/>
            <person name="Kim E."/>
            <person name="Koreny L."/>
            <person name="Kroth P.G."/>
            <person name="Liu Y."/>
            <person name="Malik S.B."/>
            <person name="Maier U.G."/>
            <person name="McRose D."/>
            <person name="Mock T."/>
            <person name="Neilson J.A."/>
            <person name="Onodera N.T."/>
            <person name="Poole A.M."/>
            <person name="Pritham E.J."/>
            <person name="Richards T.A."/>
            <person name="Rocap G."/>
            <person name="Roy S.W."/>
            <person name="Sarai C."/>
            <person name="Schaack S."/>
            <person name="Shirato S."/>
            <person name="Slamovits C.H."/>
            <person name="Spencer D.F."/>
            <person name="Suzuki S."/>
            <person name="Worden A.Z."/>
            <person name="Zauner S."/>
            <person name="Barry K."/>
            <person name="Bell C."/>
            <person name="Bharti A.K."/>
            <person name="Crow J.A."/>
            <person name="Grimwood J."/>
            <person name="Kramer R."/>
            <person name="Lindquist E."/>
            <person name="Lucas S."/>
            <person name="Salamov A."/>
            <person name="McFadden G.I."/>
            <person name="Lane C.E."/>
            <person name="Keeling P.J."/>
            <person name="Gray M.W."/>
            <person name="Grigoriev I.V."/>
            <person name="Archibald J.M."/>
        </authorList>
    </citation>
    <scope>NUCLEOTIDE SEQUENCE</scope>
    <source>
        <strain evidence="1 3">CCMP2712</strain>
    </source>
</reference>
<dbReference type="EnsemblProtists" id="EKX36581">
    <property type="protein sequence ID" value="EKX36581"/>
    <property type="gene ID" value="GUITHDRAFT_117236"/>
</dbReference>
<evidence type="ECO:0000313" key="3">
    <source>
        <dbReference type="Proteomes" id="UP000011087"/>
    </source>
</evidence>
<dbReference type="RefSeq" id="XP_005823561.1">
    <property type="nucleotide sequence ID" value="XM_005823504.1"/>
</dbReference>
<dbReference type="AlphaFoldDB" id="L1IK16"/>
<sequence>MAEQVVPVLRPMEAKMHEASAITAYGDLEPARQACDLAEGFITNACKLNPLLSQDDGVFMLKMDAMFRRCELSVALGNWQDGLSIMREVKEMLTNSGENGKSLARKFGVLAVVQTVLSQYLIVWQQYNFGIACISRDEESLSTEEKERALVWARQSAELFARSSPAEHARALALIANIQIASGMDFQDALDNLVIANEIAPNITFLSLQVESEVFLKPNFRPKNISILEIRINNARIDMCNKGFEMLSAIYVNDQDKWEKVQAIEWRKKAINFATQAQTQDIRRQIVRIALRAGAIEVARSYISDIQSDNNTEEGLFQNHVLELQLEAKSGDVLIDPCTQVLKALTGNVKQTYDMIQKLSDSNYDPNLAAEALNSACVEAVDNGSTEIVQKCLEIFIDNIVKVNPPGKISNVKVDKIFLNLIKFWKSENETADHGKVVRYLKVKIHMLQIRKWDD</sequence>
<dbReference type="Proteomes" id="UP000011087">
    <property type="component" value="Unassembled WGS sequence"/>
</dbReference>
<dbReference type="GeneID" id="17293305"/>
<protein>
    <submittedName>
        <fullName evidence="1 2">Uncharacterized protein</fullName>
    </submittedName>
</protein>
<dbReference type="EMBL" id="JH993071">
    <property type="protein sequence ID" value="EKX36581.1"/>
    <property type="molecule type" value="Genomic_DNA"/>
</dbReference>
<dbReference type="HOGENOM" id="CLU_601946_0_0_1"/>
<dbReference type="PaxDb" id="55529-EKX36581"/>
<evidence type="ECO:0000313" key="2">
    <source>
        <dbReference type="EnsemblProtists" id="EKX36581"/>
    </source>
</evidence>
<name>L1IK16_GUITC</name>
<organism evidence="1">
    <name type="scientific">Guillardia theta (strain CCMP2712)</name>
    <name type="common">Cryptophyte</name>
    <dbReference type="NCBI Taxonomy" id="905079"/>
    <lineage>
        <taxon>Eukaryota</taxon>
        <taxon>Cryptophyceae</taxon>
        <taxon>Pyrenomonadales</taxon>
        <taxon>Geminigeraceae</taxon>
        <taxon>Guillardia</taxon>
    </lineage>
</organism>
<reference evidence="2" key="3">
    <citation type="submission" date="2016-03" db="UniProtKB">
        <authorList>
            <consortium name="EnsemblProtists"/>
        </authorList>
    </citation>
    <scope>IDENTIFICATION</scope>
</reference>
<gene>
    <name evidence="1" type="ORF">GUITHDRAFT_117236</name>
</gene>
<accession>L1IK16</accession>